<sequence length="420" mass="46567">MNSLEVDENPLELTHSNIEMSENREEILADFQACTGIEDVAEALYHLEETNWDLLRAINRVMPQETQTLPSESQVNTGPDVEIIDLGEGRGQGGKPASRGDDDDIVELGGRIRRHCRGDTGSKRSMPYTGDSIPSTSSSFSRSSRILSFNVHYKEKSSVLKIPDTETVGDLKAMIHAEMEVPPCHQELKGWKRGITSPSNASTLASLGLPLENTLYLSCPSESSDSSRIAERLAQEFTLNVRDETKDKDYSLKFRGTRTVLEVKGDVHSVTDIPVRHQVWTGWPQKAVDDDSVTLACSGIDYPTHKLTVRKAVTASQPTSVARDNKKIVIDLADSDNSSAEEFEDAAESFNAEDDLSIMAIESKRMQPLIPDNVEDEASASFHFTEQFRSRYGRTHPVFFQGCLDDAVKEACSKPAKEVR</sequence>
<dbReference type="GO" id="GO:0036503">
    <property type="term" value="P:ERAD pathway"/>
    <property type="evidence" value="ECO:0007669"/>
    <property type="project" value="TreeGrafter"/>
</dbReference>
<dbReference type="SUPFAM" id="SSF46934">
    <property type="entry name" value="UBA-like"/>
    <property type="match status" value="1"/>
</dbReference>
<dbReference type="CDD" id="cd17130">
    <property type="entry name" value="Ubl2_FAF1"/>
    <property type="match status" value="1"/>
</dbReference>
<dbReference type="Gene3D" id="3.10.20.90">
    <property type="entry name" value="Phosphatidylinositol 3-kinase Catalytic Subunit, Chain A, domain 1"/>
    <property type="match status" value="2"/>
</dbReference>
<evidence type="ECO:0000313" key="3">
    <source>
        <dbReference type="EMBL" id="KAG8230575.1"/>
    </source>
</evidence>
<dbReference type="InterPro" id="IPR009060">
    <property type="entry name" value="UBA-like_sf"/>
</dbReference>
<dbReference type="EMBL" id="KZ308498">
    <property type="protein sequence ID" value="KAG8230575.1"/>
    <property type="molecule type" value="Genomic_DNA"/>
</dbReference>
<gene>
    <name evidence="3" type="ORF">J437_LFUL004488</name>
</gene>
<evidence type="ECO:0000259" key="2">
    <source>
        <dbReference type="Pfam" id="PF21021"/>
    </source>
</evidence>
<dbReference type="AlphaFoldDB" id="A0A8K0K8Y7"/>
<reference evidence="3" key="2">
    <citation type="submission" date="2017-10" db="EMBL/GenBank/DDBJ databases">
        <title>Ladona fulva Genome sequencing and assembly.</title>
        <authorList>
            <person name="Murali S."/>
            <person name="Richards S."/>
            <person name="Bandaranaike D."/>
            <person name="Bellair M."/>
            <person name="Blankenburg K."/>
            <person name="Chao H."/>
            <person name="Dinh H."/>
            <person name="Doddapaneni H."/>
            <person name="Dugan-Rocha S."/>
            <person name="Elkadiri S."/>
            <person name="Gnanaolivu R."/>
            <person name="Hernandez B."/>
            <person name="Skinner E."/>
            <person name="Javaid M."/>
            <person name="Lee S."/>
            <person name="Li M."/>
            <person name="Ming W."/>
            <person name="Munidasa M."/>
            <person name="Muniz J."/>
            <person name="Nguyen L."/>
            <person name="Hughes D."/>
            <person name="Osuji N."/>
            <person name="Pu L.-L."/>
            <person name="Puazo M."/>
            <person name="Qu C."/>
            <person name="Quiroz J."/>
            <person name="Raj R."/>
            <person name="Weissenberger G."/>
            <person name="Xin Y."/>
            <person name="Zou X."/>
            <person name="Han Y."/>
            <person name="Worley K."/>
            <person name="Muzny D."/>
            <person name="Gibbs R."/>
        </authorList>
    </citation>
    <scope>NUCLEOTIDE SEQUENCE</scope>
    <source>
        <strain evidence="3">Sampled in the wild</strain>
    </source>
</reference>
<feature type="region of interest" description="Disordered" evidence="1">
    <location>
        <begin position="83"/>
        <end position="137"/>
    </location>
</feature>
<dbReference type="InterPro" id="IPR029071">
    <property type="entry name" value="Ubiquitin-like_domsf"/>
</dbReference>
<keyword evidence="4" id="KW-1185">Reference proteome</keyword>
<dbReference type="Gene3D" id="3.40.30.10">
    <property type="entry name" value="Glutaredoxin"/>
    <property type="match status" value="1"/>
</dbReference>
<dbReference type="GO" id="GO:0005783">
    <property type="term" value="C:endoplasmic reticulum"/>
    <property type="evidence" value="ECO:0007669"/>
    <property type="project" value="TreeGrafter"/>
</dbReference>
<proteinExistence type="predicted"/>
<accession>A0A8K0K8Y7</accession>
<dbReference type="Pfam" id="PF14555">
    <property type="entry name" value="UBA_4"/>
    <property type="match status" value="1"/>
</dbReference>
<comment type="caution">
    <text evidence="3">The sequence shown here is derived from an EMBL/GenBank/DDBJ whole genome shotgun (WGS) entry which is preliminary data.</text>
</comment>
<dbReference type="CDD" id="cd14413">
    <property type="entry name" value="UBA_FAF1"/>
    <property type="match status" value="1"/>
</dbReference>
<evidence type="ECO:0000313" key="4">
    <source>
        <dbReference type="Proteomes" id="UP000792457"/>
    </source>
</evidence>
<dbReference type="PANTHER" id="PTHR23322:SF96">
    <property type="entry name" value="FAS-ASSOCIATED FACTOR 1"/>
    <property type="match status" value="1"/>
</dbReference>
<evidence type="ECO:0000256" key="1">
    <source>
        <dbReference type="SAM" id="MobiDB-lite"/>
    </source>
</evidence>
<dbReference type="PANTHER" id="PTHR23322">
    <property type="entry name" value="FAS-ASSOCIATED PROTEIN"/>
    <property type="match status" value="1"/>
</dbReference>
<protein>
    <recommendedName>
        <fullName evidence="2">Fas-associated factor 1/2-like UAS domain-containing protein</fullName>
    </recommendedName>
</protein>
<organism evidence="3 4">
    <name type="scientific">Ladona fulva</name>
    <name type="common">Scarce chaser dragonfly</name>
    <name type="synonym">Libellula fulva</name>
    <dbReference type="NCBI Taxonomy" id="123851"/>
    <lineage>
        <taxon>Eukaryota</taxon>
        <taxon>Metazoa</taxon>
        <taxon>Ecdysozoa</taxon>
        <taxon>Arthropoda</taxon>
        <taxon>Hexapoda</taxon>
        <taxon>Insecta</taxon>
        <taxon>Pterygota</taxon>
        <taxon>Palaeoptera</taxon>
        <taxon>Odonata</taxon>
        <taxon>Epiprocta</taxon>
        <taxon>Anisoptera</taxon>
        <taxon>Libelluloidea</taxon>
        <taxon>Libellulidae</taxon>
        <taxon>Ladona</taxon>
    </lineage>
</organism>
<dbReference type="InterPro" id="IPR050730">
    <property type="entry name" value="UBX_domain-protein"/>
</dbReference>
<dbReference type="Proteomes" id="UP000792457">
    <property type="component" value="Unassembled WGS sequence"/>
</dbReference>
<dbReference type="OrthoDB" id="1920064at2759"/>
<name>A0A8K0K8Y7_LADFU</name>
<dbReference type="InterPro" id="IPR049483">
    <property type="entry name" value="FAF1_2-like_UAS"/>
</dbReference>
<dbReference type="Gene3D" id="1.10.8.10">
    <property type="entry name" value="DNA helicase RuvA subunit, C-terminal domain"/>
    <property type="match status" value="1"/>
</dbReference>
<dbReference type="GO" id="GO:0043130">
    <property type="term" value="F:ubiquitin binding"/>
    <property type="evidence" value="ECO:0007669"/>
    <property type="project" value="TreeGrafter"/>
</dbReference>
<dbReference type="InterPro" id="IPR044541">
    <property type="entry name" value="FAF1_UBA"/>
</dbReference>
<dbReference type="GO" id="GO:0005634">
    <property type="term" value="C:nucleus"/>
    <property type="evidence" value="ECO:0007669"/>
    <property type="project" value="TreeGrafter"/>
</dbReference>
<dbReference type="Pfam" id="PF21021">
    <property type="entry name" value="FAF1"/>
    <property type="match status" value="1"/>
</dbReference>
<feature type="domain" description="Fas-associated factor 1/2-like UAS" evidence="2">
    <location>
        <begin position="384"/>
        <end position="419"/>
    </location>
</feature>
<dbReference type="SUPFAM" id="SSF54236">
    <property type="entry name" value="Ubiquitin-like"/>
    <property type="match status" value="2"/>
</dbReference>
<reference evidence="3" key="1">
    <citation type="submission" date="2013-04" db="EMBL/GenBank/DDBJ databases">
        <authorList>
            <person name="Qu J."/>
            <person name="Murali S.C."/>
            <person name="Bandaranaike D."/>
            <person name="Bellair M."/>
            <person name="Blankenburg K."/>
            <person name="Chao H."/>
            <person name="Dinh H."/>
            <person name="Doddapaneni H."/>
            <person name="Downs B."/>
            <person name="Dugan-Rocha S."/>
            <person name="Elkadiri S."/>
            <person name="Gnanaolivu R.D."/>
            <person name="Hernandez B."/>
            <person name="Javaid M."/>
            <person name="Jayaseelan J.C."/>
            <person name="Lee S."/>
            <person name="Li M."/>
            <person name="Ming W."/>
            <person name="Munidasa M."/>
            <person name="Muniz J."/>
            <person name="Nguyen L."/>
            <person name="Ongeri F."/>
            <person name="Osuji N."/>
            <person name="Pu L.-L."/>
            <person name="Puazo M."/>
            <person name="Qu C."/>
            <person name="Quiroz J."/>
            <person name="Raj R."/>
            <person name="Weissenberger G."/>
            <person name="Xin Y."/>
            <person name="Zou X."/>
            <person name="Han Y."/>
            <person name="Richards S."/>
            <person name="Worley K."/>
            <person name="Muzny D."/>
            <person name="Gibbs R."/>
        </authorList>
    </citation>
    <scope>NUCLEOTIDE SEQUENCE</scope>
    <source>
        <strain evidence="3">Sampled in the wild</strain>
    </source>
</reference>